<dbReference type="Pfam" id="PF03713">
    <property type="entry name" value="DUF305"/>
    <property type="match status" value="1"/>
</dbReference>
<evidence type="ECO:0000259" key="2">
    <source>
        <dbReference type="Pfam" id="PF03713"/>
    </source>
</evidence>
<evidence type="ECO:0000256" key="1">
    <source>
        <dbReference type="SAM" id="SignalP"/>
    </source>
</evidence>
<accession>A0A3N2CZ33</accession>
<name>A0A3N2CZ33_9ACTN</name>
<dbReference type="PANTHER" id="PTHR36933:SF1">
    <property type="entry name" value="SLL0788 PROTEIN"/>
    <property type="match status" value="1"/>
</dbReference>
<dbReference type="AlphaFoldDB" id="A0A3N2CZ33"/>
<dbReference type="RefSeq" id="WP_123392457.1">
    <property type="nucleotide sequence ID" value="NZ_RKHO01000001.1"/>
</dbReference>
<dbReference type="InterPro" id="IPR005183">
    <property type="entry name" value="DUF305_CopM-like"/>
</dbReference>
<dbReference type="Proteomes" id="UP000281738">
    <property type="component" value="Unassembled WGS sequence"/>
</dbReference>
<gene>
    <name evidence="3" type="ORF">EDD33_3689</name>
</gene>
<dbReference type="OrthoDB" id="26872at2"/>
<dbReference type="PANTHER" id="PTHR36933">
    <property type="entry name" value="SLL0788 PROTEIN"/>
    <property type="match status" value="1"/>
</dbReference>
<dbReference type="InterPro" id="IPR012347">
    <property type="entry name" value="Ferritin-like"/>
</dbReference>
<dbReference type="Gene3D" id="1.20.1260.10">
    <property type="match status" value="1"/>
</dbReference>
<reference evidence="3 4" key="1">
    <citation type="submission" date="2018-11" db="EMBL/GenBank/DDBJ databases">
        <title>Sequencing the genomes of 1000 actinobacteria strains.</title>
        <authorList>
            <person name="Klenk H.-P."/>
        </authorList>
    </citation>
    <scope>NUCLEOTIDE SEQUENCE [LARGE SCALE GENOMIC DNA]</scope>
    <source>
        <strain evidence="3 4">DSM 12652</strain>
    </source>
</reference>
<proteinExistence type="predicted"/>
<feature type="domain" description="DUF305" evidence="2">
    <location>
        <begin position="30"/>
        <end position="178"/>
    </location>
</feature>
<keyword evidence="4" id="KW-1185">Reference proteome</keyword>
<feature type="chain" id="PRO_5039552934" evidence="1">
    <location>
        <begin position="28"/>
        <end position="181"/>
    </location>
</feature>
<evidence type="ECO:0000313" key="3">
    <source>
        <dbReference type="EMBL" id="ROR92790.1"/>
    </source>
</evidence>
<dbReference type="EMBL" id="RKHO01000001">
    <property type="protein sequence ID" value="ROR92790.1"/>
    <property type="molecule type" value="Genomic_DNA"/>
</dbReference>
<sequence>MSQHALTRTIAAASLLLLAACGGTDHAEADVRFAQQMVPHHAQAVEMADQALDTSRDADVRRLAEEIRAAQDPEIETMTGWLEEWGEDVPDTSGGMAGMGDMSEMDGMMTDAEMQRLDTTTGAEFDRLWLRLMVEHHQGAIEMARAEQADGTYDAAVDLAKDVERTQQAEIAEMEELLGQG</sequence>
<feature type="signal peptide" evidence="1">
    <location>
        <begin position="1"/>
        <end position="27"/>
    </location>
</feature>
<keyword evidence="1" id="KW-0732">Signal</keyword>
<comment type="caution">
    <text evidence="3">The sequence shown here is derived from an EMBL/GenBank/DDBJ whole genome shotgun (WGS) entry which is preliminary data.</text>
</comment>
<evidence type="ECO:0000313" key="4">
    <source>
        <dbReference type="Proteomes" id="UP000281738"/>
    </source>
</evidence>
<organism evidence="3 4">
    <name type="scientific">Nocardioides aurantiacus</name>
    <dbReference type="NCBI Taxonomy" id="86796"/>
    <lineage>
        <taxon>Bacteria</taxon>
        <taxon>Bacillati</taxon>
        <taxon>Actinomycetota</taxon>
        <taxon>Actinomycetes</taxon>
        <taxon>Propionibacteriales</taxon>
        <taxon>Nocardioidaceae</taxon>
        <taxon>Nocardioides</taxon>
    </lineage>
</organism>
<protein>
    <submittedName>
        <fullName evidence="3">Uncharacterized protein (DUF305 family)</fullName>
    </submittedName>
</protein>